<dbReference type="Gene3D" id="3.30.450.150">
    <property type="entry name" value="Haem-degrading domain"/>
    <property type="match status" value="1"/>
</dbReference>
<dbReference type="SUPFAM" id="SSF143744">
    <property type="entry name" value="GlcG-like"/>
    <property type="match status" value="1"/>
</dbReference>
<dbReference type="PANTHER" id="PTHR28255:SF1">
    <property type="entry name" value="UPF0303 PROTEIN YBR137W"/>
    <property type="match status" value="1"/>
</dbReference>
<dbReference type="InterPro" id="IPR010371">
    <property type="entry name" value="YBR137W-like"/>
</dbReference>
<name>A0ABP8W975_9MICO</name>
<organism evidence="1 2">
    <name type="scientific">Frondihabitans cladoniiphilus</name>
    <dbReference type="NCBI Taxonomy" id="715785"/>
    <lineage>
        <taxon>Bacteria</taxon>
        <taxon>Bacillati</taxon>
        <taxon>Actinomycetota</taxon>
        <taxon>Actinomycetes</taxon>
        <taxon>Micrococcales</taxon>
        <taxon>Microbacteriaceae</taxon>
        <taxon>Frondihabitans</taxon>
    </lineage>
</organism>
<dbReference type="Pfam" id="PF03928">
    <property type="entry name" value="HbpS-like"/>
    <property type="match status" value="1"/>
</dbReference>
<sequence length="159" mass="17242">MTDDLPTYSIAQLEQELADLRFDDIGVVDQSAAYALGTLAAEIIREREVALAVQVVLGDHIVYKAALGGVPQGTTDWLRRKANVTKRDRLPSLLVRLRLEESGRTAEQLGWNDRDFAAYGGSFPILVGGELVGTITTSGAADVVDHEVVVAAVRSYLFN</sequence>
<accession>A0ABP8W975</accession>
<gene>
    <name evidence="1" type="ORF">GCM10025780_33320</name>
</gene>
<dbReference type="InterPro" id="IPR038084">
    <property type="entry name" value="PduO/GlcC-like_sf"/>
</dbReference>
<dbReference type="PANTHER" id="PTHR28255">
    <property type="match status" value="1"/>
</dbReference>
<evidence type="ECO:0000313" key="2">
    <source>
        <dbReference type="Proteomes" id="UP001501295"/>
    </source>
</evidence>
<evidence type="ECO:0000313" key="1">
    <source>
        <dbReference type="EMBL" id="GAA4684608.1"/>
    </source>
</evidence>
<reference evidence="2" key="1">
    <citation type="journal article" date="2019" name="Int. J. Syst. Evol. Microbiol.">
        <title>The Global Catalogue of Microorganisms (GCM) 10K type strain sequencing project: providing services to taxonomists for standard genome sequencing and annotation.</title>
        <authorList>
            <consortium name="The Broad Institute Genomics Platform"/>
            <consortium name="The Broad Institute Genome Sequencing Center for Infectious Disease"/>
            <person name="Wu L."/>
            <person name="Ma J."/>
        </authorList>
    </citation>
    <scope>NUCLEOTIDE SEQUENCE [LARGE SCALE GENOMIC DNA]</scope>
    <source>
        <strain evidence="2">JCM 18956</strain>
    </source>
</reference>
<protein>
    <submittedName>
        <fullName evidence="1">Heme-degrading domain-containing protein</fullName>
    </submittedName>
</protein>
<dbReference type="EMBL" id="BAABLM010000010">
    <property type="protein sequence ID" value="GAA4684608.1"/>
    <property type="molecule type" value="Genomic_DNA"/>
</dbReference>
<keyword evidence="2" id="KW-1185">Reference proteome</keyword>
<dbReference type="RefSeq" id="WP_345377060.1">
    <property type="nucleotide sequence ID" value="NZ_BAABLM010000010.1"/>
</dbReference>
<dbReference type="Proteomes" id="UP001501295">
    <property type="component" value="Unassembled WGS sequence"/>
</dbReference>
<proteinExistence type="predicted"/>
<comment type="caution">
    <text evidence="1">The sequence shown here is derived from an EMBL/GenBank/DDBJ whole genome shotgun (WGS) entry which is preliminary data.</text>
</comment>
<dbReference type="InterPro" id="IPR005624">
    <property type="entry name" value="PduO/GlcC-like"/>
</dbReference>